<dbReference type="PANTHER" id="PTHR13318:SF95">
    <property type="entry name" value="F-BOX PROTEIN YLR352W"/>
    <property type="match status" value="1"/>
</dbReference>
<reference evidence="2 3" key="1">
    <citation type="submission" date="2021-06" db="EMBL/GenBank/DDBJ databases">
        <authorList>
            <person name="Kallberg Y."/>
            <person name="Tangrot J."/>
            <person name="Rosling A."/>
        </authorList>
    </citation>
    <scope>NUCLEOTIDE SEQUENCE [LARGE SCALE GENOMIC DNA]</scope>
    <source>
        <strain evidence="2 3">120-4 pot B 10/14</strain>
    </source>
</reference>
<dbReference type="InterPro" id="IPR006553">
    <property type="entry name" value="Leu-rich_rpt_Cys-con_subtyp"/>
</dbReference>
<dbReference type="SUPFAM" id="SSF52047">
    <property type="entry name" value="RNI-like"/>
    <property type="match status" value="1"/>
</dbReference>
<evidence type="ECO:0000313" key="3">
    <source>
        <dbReference type="Proteomes" id="UP000789901"/>
    </source>
</evidence>
<dbReference type="InterPro" id="IPR032675">
    <property type="entry name" value="LRR_dom_sf"/>
</dbReference>
<evidence type="ECO:0000313" key="2">
    <source>
        <dbReference type="EMBL" id="CAG8758764.1"/>
    </source>
</evidence>
<name>A0ABN7VCX4_GIGMA</name>
<proteinExistence type="predicted"/>
<comment type="caution">
    <text evidence="2">The sequence shown here is derived from an EMBL/GenBank/DDBJ whole genome shotgun (WGS) entry which is preliminary data.</text>
</comment>
<feature type="compositionally biased region" description="Basic and acidic residues" evidence="1">
    <location>
        <begin position="1"/>
        <end position="17"/>
    </location>
</feature>
<keyword evidence="3" id="KW-1185">Reference proteome</keyword>
<evidence type="ECO:0000256" key="1">
    <source>
        <dbReference type="SAM" id="MobiDB-lite"/>
    </source>
</evidence>
<dbReference type="EMBL" id="CAJVQB010012917">
    <property type="protein sequence ID" value="CAG8758764.1"/>
    <property type="molecule type" value="Genomic_DNA"/>
</dbReference>
<sequence>MANGEKRLIPEDRMEKRKASKRRQTGTTAKDDIEVVLLELFQSPPNSPLLAPKSSHLTPSLEAPSQLQTPFSSPPSSRPSSPNPSDSPCFTPLPISRPSTPYFKETSTDVTIISIVSRDHNFVDEDFIRDSLYQQNLKIVSQHSTINVIHSSIPPCARCPPEIIYHIFEILRNLHQPSLFSCILVNHQWNAIGANVLWSSPKFTHMRSLDKFIKTIENLPSSQQQSSSTTASLIFHPYAVYIRTLDLTYLTEHDRNNSSLSSHLLRLLPLIHMESLHTLNLSFVKGITNSYLTKLLSPFFNCVRTLNLAGGSRSDTCLSSIIPHCHQIQHLSLAWNTSLSDASINKIASVCGGRLRTLDLTNCEKVSDRSMLSIAKYCIKLRELRVSYCRGVSEIGVKSVIEGCEGLKLLDLVGCLGVDRCFLLKCNEEFELGRLDIKVIYRRVAEGAPSWVEEN</sequence>
<feature type="compositionally biased region" description="Low complexity" evidence="1">
    <location>
        <begin position="78"/>
        <end position="88"/>
    </location>
</feature>
<protein>
    <submittedName>
        <fullName evidence="2">11364_t:CDS:1</fullName>
    </submittedName>
</protein>
<organism evidence="2 3">
    <name type="scientific">Gigaspora margarita</name>
    <dbReference type="NCBI Taxonomy" id="4874"/>
    <lineage>
        <taxon>Eukaryota</taxon>
        <taxon>Fungi</taxon>
        <taxon>Fungi incertae sedis</taxon>
        <taxon>Mucoromycota</taxon>
        <taxon>Glomeromycotina</taxon>
        <taxon>Glomeromycetes</taxon>
        <taxon>Diversisporales</taxon>
        <taxon>Gigasporaceae</taxon>
        <taxon>Gigaspora</taxon>
    </lineage>
</organism>
<feature type="compositionally biased region" description="Polar residues" evidence="1">
    <location>
        <begin position="55"/>
        <end position="69"/>
    </location>
</feature>
<gene>
    <name evidence="2" type="ORF">GMARGA_LOCUS17227</name>
</gene>
<dbReference type="PANTHER" id="PTHR13318">
    <property type="entry name" value="PARTNER OF PAIRED, ISOFORM B-RELATED"/>
    <property type="match status" value="1"/>
</dbReference>
<dbReference type="SMART" id="SM00367">
    <property type="entry name" value="LRR_CC"/>
    <property type="match status" value="3"/>
</dbReference>
<feature type="region of interest" description="Disordered" evidence="1">
    <location>
        <begin position="47"/>
        <end position="91"/>
    </location>
</feature>
<feature type="region of interest" description="Disordered" evidence="1">
    <location>
        <begin position="1"/>
        <end position="32"/>
    </location>
</feature>
<accession>A0ABN7VCX4</accession>
<dbReference type="Proteomes" id="UP000789901">
    <property type="component" value="Unassembled WGS sequence"/>
</dbReference>
<dbReference type="Gene3D" id="3.80.10.10">
    <property type="entry name" value="Ribonuclease Inhibitor"/>
    <property type="match status" value="1"/>
</dbReference>